<feature type="region of interest" description="Disordered" evidence="1">
    <location>
        <begin position="165"/>
        <end position="194"/>
    </location>
</feature>
<dbReference type="Gene3D" id="1.10.287.110">
    <property type="entry name" value="DnaJ domain"/>
    <property type="match status" value="1"/>
</dbReference>
<reference evidence="3" key="1">
    <citation type="submission" date="2021-01" db="EMBL/GenBank/DDBJ databases">
        <authorList>
            <person name="Corre E."/>
            <person name="Pelletier E."/>
            <person name="Niang G."/>
            <person name="Scheremetjew M."/>
            <person name="Finn R."/>
            <person name="Kale V."/>
            <person name="Holt S."/>
            <person name="Cochrane G."/>
            <person name="Meng A."/>
            <person name="Brown T."/>
            <person name="Cohen L."/>
        </authorList>
    </citation>
    <scope>NUCLEOTIDE SEQUENCE</scope>
    <source>
        <strain evidence="3">CCAP 1951/1</strain>
    </source>
</reference>
<dbReference type="SMART" id="SM00271">
    <property type="entry name" value="DnaJ"/>
    <property type="match status" value="1"/>
</dbReference>
<evidence type="ECO:0000259" key="2">
    <source>
        <dbReference type="PROSITE" id="PS50076"/>
    </source>
</evidence>
<evidence type="ECO:0000313" key="3">
    <source>
        <dbReference type="EMBL" id="CAD9139523.1"/>
    </source>
</evidence>
<dbReference type="GO" id="GO:0042026">
    <property type="term" value="P:protein refolding"/>
    <property type="evidence" value="ECO:0007669"/>
    <property type="project" value="TreeGrafter"/>
</dbReference>
<protein>
    <recommendedName>
        <fullName evidence="2">J domain-containing protein</fullName>
    </recommendedName>
</protein>
<dbReference type="EMBL" id="HBGF01040184">
    <property type="protein sequence ID" value="CAD9139523.1"/>
    <property type="molecule type" value="Transcribed_RNA"/>
</dbReference>
<dbReference type="InterPro" id="IPR036869">
    <property type="entry name" value="J_dom_sf"/>
</dbReference>
<feature type="region of interest" description="Disordered" evidence="1">
    <location>
        <begin position="277"/>
        <end position="344"/>
    </location>
</feature>
<dbReference type="PROSITE" id="PS50076">
    <property type="entry name" value="DNAJ_2"/>
    <property type="match status" value="1"/>
</dbReference>
<feature type="compositionally biased region" description="Basic and acidic residues" evidence="1">
    <location>
        <begin position="389"/>
        <end position="401"/>
    </location>
</feature>
<dbReference type="Pfam" id="PF00226">
    <property type="entry name" value="DnaJ"/>
    <property type="match status" value="1"/>
</dbReference>
<evidence type="ECO:0000256" key="1">
    <source>
        <dbReference type="SAM" id="MobiDB-lite"/>
    </source>
</evidence>
<feature type="compositionally biased region" description="Polar residues" evidence="1">
    <location>
        <begin position="303"/>
        <end position="321"/>
    </location>
</feature>
<name>A0A7S1QIS7_NEODS</name>
<gene>
    <name evidence="3" type="ORF">NDES1114_LOCUS26894</name>
</gene>
<feature type="compositionally biased region" description="Polar residues" evidence="1">
    <location>
        <begin position="598"/>
        <end position="622"/>
    </location>
</feature>
<feature type="compositionally biased region" description="Low complexity" evidence="1">
    <location>
        <begin position="541"/>
        <end position="555"/>
    </location>
</feature>
<dbReference type="SUPFAM" id="SSF46565">
    <property type="entry name" value="Chaperone J-domain"/>
    <property type="match status" value="1"/>
</dbReference>
<dbReference type="AlphaFoldDB" id="A0A7S1QIS7"/>
<dbReference type="GO" id="GO:0005737">
    <property type="term" value="C:cytoplasm"/>
    <property type="evidence" value="ECO:0007669"/>
    <property type="project" value="TreeGrafter"/>
</dbReference>
<feature type="domain" description="J" evidence="2">
    <location>
        <begin position="2"/>
        <end position="64"/>
    </location>
</feature>
<feature type="region of interest" description="Disordered" evidence="1">
    <location>
        <begin position="595"/>
        <end position="679"/>
    </location>
</feature>
<feature type="compositionally biased region" description="Low complexity" evidence="1">
    <location>
        <begin position="374"/>
        <end position="388"/>
    </location>
</feature>
<dbReference type="PRINTS" id="PR00625">
    <property type="entry name" value="JDOMAIN"/>
</dbReference>
<feature type="region of interest" description="Disordered" evidence="1">
    <location>
        <begin position="370"/>
        <end position="555"/>
    </location>
</feature>
<dbReference type="PANTHER" id="PTHR43096:SF58">
    <property type="entry name" value="CHAPERONE DNAJ-DOMAIN SUPERFAMILY PROTEIN"/>
    <property type="match status" value="1"/>
</dbReference>
<dbReference type="PANTHER" id="PTHR43096">
    <property type="entry name" value="DNAJ HOMOLOG 1, MITOCHONDRIAL-RELATED"/>
    <property type="match status" value="1"/>
</dbReference>
<accession>A0A7S1QIS7</accession>
<feature type="compositionally biased region" description="Polar residues" evidence="1">
    <location>
        <begin position="402"/>
        <end position="426"/>
    </location>
</feature>
<organism evidence="3">
    <name type="scientific">Neobodo designis</name>
    <name type="common">Flagellated protozoan</name>
    <name type="synonym">Bodo designis</name>
    <dbReference type="NCBI Taxonomy" id="312471"/>
    <lineage>
        <taxon>Eukaryota</taxon>
        <taxon>Discoba</taxon>
        <taxon>Euglenozoa</taxon>
        <taxon>Kinetoplastea</taxon>
        <taxon>Metakinetoplastina</taxon>
        <taxon>Neobodonida</taxon>
        <taxon>Neobodo</taxon>
    </lineage>
</organism>
<dbReference type="InterPro" id="IPR018253">
    <property type="entry name" value="DnaJ_domain_CS"/>
</dbReference>
<dbReference type="GO" id="GO:0051082">
    <property type="term" value="F:unfolded protein binding"/>
    <property type="evidence" value="ECO:0007669"/>
    <property type="project" value="TreeGrafter"/>
</dbReference>
<dbReference type="CDD" id="cd06257">
    <property type="entry name" value="DnaJ"/>
    <property type="match status" value="1"/>
</dbReference>
<proteinExistence type="predicted"/>
<feature type="compositionally biased region" description="Low complexity" evidence="1">
    <location>
        <begin position="335"/>
        <end position="344"/>
    </location>
</feature>
<feature type="compositionally biased region" description="Basic and acidic residues" evidence="1">
    <location>
        <begin position="633"/>
        <end position="647"/>
    </location>
</feature>
<sequence length="679" mass="73486">MTHYKILGVTRKSTKEEIVTAYRRRALQCHPDKPGGSAELFNRLKVAYDTLQDATKRAAYDSELAEVRRKRNFRPPPPIDNPRMPEAFLLPDGTTYVFETAPDRLKCKFRHGDVVRHTDGEQGVFVGIAGDGLFYWCPMSTKHAVPLNTFGGEKDIAVLFRQQAPSSTGAARGRMPSRSAPRPGHGSFSASFASATSANAERADRAAASRMDAELKRRVAEEEKLEKQRIRRFNGAIAQIVTEESARRYTLVRTADRYWENANADFKRAADRISRRYRGSTVPPSAGPRDASCARRKSGAEAENQSGSPGNASFTSATTASPPRRQPGRTSTPSRATGAAATRPVVTPAAYRSVRPRLFSHLAVPPVAAVPRRSASPDADPSNPPAEDAATRQEHSNERRSSSANRGHTPRSTQAREIPSVNSQAPLSPPTRVRAGSGVAPLNLSNVRAGMPEQQDDTISPSNVPLEAPRTRHADPASAAPLQQDTRSETKPAPEKGTASQGRRTTPRPGPGIGPAAGTRTASKSATASTLRRPTSEVRPRAATPRSSAAPAAPALHSVRINNAFLQRRGTAGTGCAAQLDDEHREEYDTLVREAMRRQTNTPRRNVTPSAQPRRMSSTVRSQRPAAAAGQPEGDKRESGMDRHPKSPEGSPAAPTGHRPPDMLQSVKLRRRASEAAEN</sequence>
<dbReference type="InterPro" id="IPR001623">
    <property type="entry name" value="DnaJ_domain"/>
</dbReference>
<feature type="compositionally biased region" description="Low complexity" evidence="1">
    <location>
        <begin position="514"/>
        <end position="533"/>
    </location>
</feature>
<dbReference type="PROSITE" id="PS00636">
    <property type="entry name" value="DNAJ_1"/>
    <property type="match status" value="1"/>
</dbReference>